<accession>A0ABT4JFD6</accession>
<dbReference type="SUPFAM" id="SSF53335">
    <property type="entry name" value="S-adenosyl-L-methionine-dependent methyltransferases"/>
    <property type="match status" value="1"/>
</dbReference>
<evidence type="ECO:0000313" key="2">
    <source>
        <dbReference type="Proteomes" id="UP001321186"/>
    </source>
</evidence>
<comment type="caution">
    <text evidence="1">The sequence shown here is derived from an EMBL/GenBank/DDBJ whole genome shotgun (WGS) entry which is preliminary data.</text>
</comment>
<dbReference type="GO" id="GO:0008168">
    <property type="term" value="F:methyltransferase activity"/>
    <property type="evidence" value="ECO:0007669"/>
    <property type="project" value="UniProtKB-KW"/>
</dbReference>
<proteinExistence type="predicted"/>
<dbReference type="PANTHER" id="PTHR43167:SF1">
    <property type="entry name" value="PUTATIVE (AFU_ORTHOLOGUE AFUA_6G01830)-RELATED"/>
    <property type="match status" value="1"/>
</dbReference>
<gene>
    <name evidence="1" type="ORF">G9H61_05985</name>
</gene>
<dbReference type="Gene3D" id="3.40.50.150">
    <property type="entry name" value="Vaccinia Virus protein VP39"/>
    <property type="match status" value="1"/>
</dbReference>
<dbReference type="InterPro" id="IPR029063">
    <property type="entry name" value="SAM-dependent_MTases_sf"/>
</dbReference>
<organism evidence="1 2">
    <name type="scientific">Aquirufa ecclesiirivi</name>
    <dbReference type="NCBI Taxonomy" id="2715124"/>
    <lineage>
        <taxon>Bacteria</taxon>
        <taxon>Pseudomonadati</taxon>
        <taxon>Bacteroidota</taxon>
        <taxon>Cytophagia</taxon>
        <taxon>Cytophagales</taxon>
        <taxon>Flectobacillaceae</taxon>
        <taxon>Aquirufa</taxon>
    </lineage>
</organism>
<evidence type="ECO:0000313" key="1">
    <source>
        <dbReference type="EMBL" id="MCZ2474984.1"/>
    </source>
</evidence>
<keyword evidence="1" id="KW-0808">Transferase</keyword>
<dbReference type="CDD" id="cd02440">
    <property type="entry name" value="AdoMet_MTases"/>
    <property type="match status" value="1"/>
</dbReference>
<keyword evidence="2" id="KW-1185">Reference proteome</keyword>
<reference evidence="1 2" key="1">
    <citation type="submission" date="2020-03" db="EMBL/GenBank/DDBJ databases">
        <authorList>
            <person name="Pitt A."/>
            <person name="Hahn M.W."/>
        </authorList>
    </citation>
    <scope>NUCLEOTIDE SEQUENCE [LARGE SCALE GENOMIC DNA]</scope>
    <source>
        <strain evidence="1 2">5A-MARBSE</strain>
    </source>
</reference>
<keyword evidence="1" id="KW-0489">Methyltransferase</keyword>
<dbReference type="Proteomes" id="UP001321186">
    <property type="component" value="Unassembled WGS sequence"/>
</dbReference>
<name>A0ABT4JFD6_9BACT</name>
<dbReference type="Pfam" id="PF13578">
    <property type="entry name" value="Methyltransf_24"/>
    <property type="match status" value="1"/>
</dbReference>
<protein>
    <submittedName>
        <fullName evidence="1">Methyltransferase domain-containing protein</fullName>
    </submittedName>
</protein>
<dbReference type="EMBL" id="JAANOH010000002">
    <property type="protein sequence ID" value="MCZ2474984.1"/>
    <property type="molecule type" value="Genomic_DNA"/>
</dbReference>
<sequence length="196" mass="21781">MDETKQINLPPKYLGIQEKTHLSGFSMASDVLTGSLLRTLAASKPASRFLELGTGTGLSTSWILDGMDQKSTLTSIDNDEAFLSIAREYLGSDSRLELVNSDGADWVLSHLTNEYDFIFADTWHGKYLLLNEVLNMLDPGGIYIIDDMIEQPNWPEGHGEKAENLINELETRKDLTMTKLAWSTGLIIGVKSLNNQ</sequence>
<dbReference type="RefSeq" id="WP_166373610.1">
    <property type="nucleotide sequence ID" value="NZ_CBCRZM010000002.1"/>
</dbReference>
<dbReference type="PANTHER" id="PTHR43167">
    <property type="entry name" value="PUTATIVE (AFU_ORTHOLOGUE AFUA_6G01830)-RELATED"/>
    <property type="match status" value="1"/>
</dbReference>
<dbReference type="GO" id="GO:0032259">
    <property type="term" value="P:methylation"/>
    <property type="evidence" value="ECO:0007669"/>
    <property type="project" value="UniProtKB-KW"/>
</dbReference>